<accession>A0A8S5NR48</accession>
<feature type="transmembrane region" description="Helical" evidence="6">
    <location>
        <begin position="193"/>
        <end position="211"/>
    </location>
</feature>
<keyword evidence="4 6" id="KW-1133">Transmembrane helix</keyword>
<feature type="domain" description="Glycine transporter" evidence="7">
    <location>
        <begin position="108"/>
        <end position="178"/>
    </location>
</feature>
<evidence type="ECO:0000259" key="7">
    <source>
        <dbReference type="Pfam" id="PF03458"/>
    </source>
</evidence>
<name>A0A8S5NR48_9VIRU</name>
<reference evidence="8" key="1">
    <citation type="journal article" date="2021" name="Proc. Natl. Acad. Sci. U.S.A.">
        <title>A Catalog of Tens of Thousands of Viruses from Human Metagenomes Reveals Hidden Associations with Chronic Diseases.</title>
        <authorList>
            <person name="Tisza M.J."/>
            <person name="Buck C.B."/>
        </authorList>
    </citation>
    <scope>NUCLEOTIDE SEQUENCE</scope>
    <source>
        <strain evidence="8">CtWVj20</strain>
    </source>
</reference>
<proteinExistence type="predicted"/>
<evidence type="ECO:0000256" key="4">
    <source>
        <dbReference type="ARBA" id="ARBA00022989"/>
    </source>
</evidence>
<comment type="subcellular location">
    <subcellularLocation>
        <location evidence="1">Cell membrane</location>
        <topology evidence="1">Multi-pass membrane protein</topology>
    </subcellularLocation>
</comment>
<dbReference type="PANTHER" id="PTHR30506:SF3">
    <property type="entry name" value="UPF0126 INNER MEMBRANE PROTEIN YADS-RELATED"/>
    <property type="match status" value="1"/>
</dbReference>
<dbReference type="Pfam" id="PF03458">
    <property type="entry name" value="Gly_transporter"/>
    <property type="match status" value="2"/>
</dbReference>
<feature type="transmembrane region" description="Helical" evidence="6">
    <location>
        <begin position="31"/>
        <end position="48"/>
    </location>
</feature>
<keyword evidence="2" id="KW-1003">Cell membrane</keyword>
<feature type="transmembrane region" description="Helical" evidence="6">
    <location>
        <begin position="68"/>
        <end position="85"/>
    </location>
</feature>
<feature type="transmembrane region" description="Helical" evidence="6">
    <location>
        <begin position="6"/>
        <end position="24"/>
    </location>
</feature>
<dbReference type="PANTHER" id="PTHR30506">
    <property type="entry name" value="INNER MEMBRANE PROTEIN"/>
    <property type="match status" value="1"/>
</dbReference>
<organism evidence="8">
    <name type="scientific">Phage sp. ctWVj20</name>
    <dbReference type="NCBI Taxonomy" id="2826748"/>
    <lineage>
        <taxon>Viruses</taxon>
    </lineage>
</organism>
<sequence>MEFSTFLYISNFIGVIAFAASGVFKGIKHDNDIFGVTLLAIVTAVGGGITRDIMLNMIPNAIVNPSDIYLAIITALIIYLPYLFFKKKIRDLMTKREFVETSKTLVLICDAIGLAIFIYIGADKALSQNLNAIAVVIMATVTAVGGGVIRDILANETPFILKEDIYAVLCVIGGYLYKYLIIDLKFKEIETTIFIFSFVLFIRLIVIFKKLNLPK</sequence>
<keyword evidence="5 6" id="KW-0472">Membrane</keyword>
<evidence type="ECO:0000256" key="1">
    <source>
        <dbReference type="ARBA" id="ARBA00004651"/>
    </source>
</evidence>
<evidence type="ECO:0000256" key="5">
    <source>
        <dbReference type="ARBA" id="ARBA00023136"/>
    </source>
</evidence>
<dbReference type="EMBL" id="BK015235">
    <property type="protein sequence ID" value="DAD97277.1"/>
    <property type="molecule type" value="Genomic_DNA"/>
</dbReference>
<evidence type="ECO:0000256" key="6">
    <source>
        <dbReference type="SAM" id="Phobius"/>
    </source>
</evidence>
<dbReference type="GO" id="GO:0005886">
    <property type="term" value="C:plasma membrane"/>
    <property type="evidence" value="ECO:0007669"/>
    <property type="project" value="UniProtKB-SubCell"/>
</dbReference>
<evidence type="ECO:0000313" key="8">
    <source>
        <dbReference type="EMBL" id="DAD97277.1"/>
    </source>
</evidence>
<keyword evidence="3 6" id="KW-0812">Transmembrane</keyword>
<protein>
    <submittedName>
        <fullName evidence="8">Putative membrane protein</fullName>
    </submittedName>
</protein>
<feature type="transmembrane region" description="Helical" evidence="6">
    <location>
        <begin position="134"/>
        <end position="153"/>
    </location>
</feature>
<evidence type="ECO:0000256" key="3">
    <source>
        <dbReference type="ARBA" id="ARBA00022692"/>
    </source>
</evidence>
<feature type="transmembrane region" description="Helical" evidence="6">
    <location>
        <begin position="165"/>
        <end position="181"/>
    </location>
</feature>
<feature type="domain" description="Glycine transporter" evidence="7">
    <location>
        <begin position="9"/>
        <end position="79"/>
    </location>
</feature>
<dbReference type="InterPro" id="IPR005115">
    <property type="entry name" value="Gly_transporter"/>
</dbReference>
<feature type="transmembrane region" description="Helical" evidence="6">
    <location>
        <begin position="105"/>
        <end position="122"/>
    </location>
</feature>
<evidence type="ECO:0000256" key="2">
    <source>
        <dbReference type="ARBA" id="ARBA00022475"/>
    </source>
</evidence>